<comment type="caution">
    <text evidence="12">The sequence shown here is derived from an EMBL/GenBank/DDBJ whole genome shotgun (WGS) entry which is preliminary data.</text>
</comment>
<protein>
    <recommendedName>
        <fullName evidence="14">Mitochondrial carrier protein</fullName>
    </recommendedName>
</protein>
<evidence type="ECO:0000256" key="10">
    <source>
        <dbReference type="RuleBase" id="RU000488"/>
    </source>
</evidence>
<dbReference type="Pfam" id="PF00153">
    <property type="entry name" value="Mito_carr"/>
    <property type="match status" value="3"/>
</dbReference>
<keyword evidence="6 11" id="KW-1133">Transmembrane helix</keyword>
<dbReference type="PANTHER" id="PTHR45624">
    <property type="entry name" value="MITOCHONDRIAL BASIC AMINO ACIDS TRANSPORTER-RELATED"/>
    <property type="match status" value="1"/>
</dbReference>
<feature type="repeat" description="Solcar" evidence="9">
    <location>
        <begin position="120"/>
        <end position="210"/>
    </location>
</feature>
<dbReference type="Gene3D" id="1.50.40.10">
    <property type="entry name" value="Mitochondrial carrier domain"/>
    <property type="match status" value="2"/>
</dbReference>
<evidence type="ECO:0000256" key="9">
    <source>
        <dbReference type="PROSITE-ProRule" id="PRU00282"/>
    </source>
</evidence>
<accession>A0A8J8NYH1</accession>
<evidence type="ECO:0000256" key="5">
    <source>
        <dbReference type="ARBA" id="ARBA00022737"/>
    </source>
</evidence>
<proteinExistence type="inferred from homology"/>
<dbReference type="InterPro" id="IPR050567">
    <property type="entry name" value="Mitochondrial_Carrier"/>
</dbReference>
<feature type="repeat" description="Solcar" evidence="9">
    <location>
        <begin position="27"/>
        <end position="111"/>
    </location>
</feature>
<keyword evidence="5" id="KW-0677">Repeat</keyword>
<sequence length="332" mass="37423">MASEFSNQPPLKSTSYSNFITSHHLWAVFVNDLICGSFAGLAYILTAHPLDSIKVRMQLERRPNITLRKMMRETYANEGFRGFYKGMGSPLVTIPAVNSIVFASYEFAKRMMGVRIGEECTFKQSIIAGSFGGFMNSFILSPIELVKCRLQVQTESKSTAYYKGPYDCLRKIIMEEGIRHGLFRGLASTLVRETPCYAGQFAAYYSTKQFLVKLNNLQSTDELGTASQLIAGGVGGFFAWLLSYPQDVIKTKLQVGQIPLTFKKFHPLVPDGGMIHCAQYIYRNEGGLLGFWRGFSACIPRAIIANSFMFVTYDYCQKHFTTLKWGEDREMT</sequence>
<reference evidence="12" key="1">
    <citation type="submission" date="2019-06" db="EMBL/GenBank/DDBJ databases">
        <authorList>
            <person name="Zheng W."/>
        </authorList>
    </citation>
    <scope>NUCLEOTIDE SEQUENCE</scope>
    <source>
        <strain evidence="12">QDHG01</strain>
    </source>
</reference>
<evidence type="ECO:0000313" key="12">
    <source>
        <dbReference type="EMBL" id="TNV83563.1"/>
    </source>
</evidence>
<evidence type="ECO:0000256" key="2">
    <source>
        <dbReference type="ARBA" id="ARBA00006375"/>
    </source>
</evidence>
<evidence type="ECO:0000313" key="13">
    <source>
        <dbReference type="Proteomes" id="UP000785679"/>
    </source>
</evidence>
<dbReference type="InterPro" id="IPR018108">
    <property type="entry name" value="MCP_transmembrane"/>
</dbReference>
<evidence type="ECO:0000256" key="6">
    <source>
        <dbReference type="ARBA" id="ARBA00022989"/>
    </source>
</evidence>
<dbReference type="GO" id="GO:0000064">
    <property type="term" value="F:L-ornithine transmembrane transporter activity"/>
    <property type="evidence" value="ECO:0007669"/>
    <property type="project" value="TreeGrafter"/>
</dbReference>
<feature type="repeat" description="Solcar" evidence="9">
    <location>
        <begin position="223"/>
        <end position="319"/>
    </location>
</feature>
<dbReference type="SUPFAM" id="SSF103506">
    <property type="entry name" value="Mitochondrial carrier"/>
    <property type="match status" value="1"/>
</dbReference>
<gene>
    <name evidence="12" type="ORF">FGO68_gene408</name>
</gene>
<organism evidence="12 13">
    <name type="scientific">Halteria grandinella</name>
    <dbReference type="NCBI Taxonomy" id="5974"/>
    <lineage>
        <taxon>Eukaryota</taxon>
        <taxon>Sar</taxon>
        <taxon>Alveolata</taxon>
        <taxon>Ciliophora</taxon>
        <taxon>Intramacronucleata</taxon>
        <taxon>Spirotrichea</taxon>
        <taxon>Stichotrichia</taxon>
        <taxon>Sporadotrichida</taxon>
        <taxon>Halteriidae</taxon>
        <taxon>Halteria</taxon>
    </lineage>
</organism>
<feature type="transmembrane region" description="Helical" evidence="11">
    <location>
        <begin position="25"/>
        <end position="46"/>
    </location>
</feature>
<evidence type="ECO:0000256" key="8">
    <source>
        <dbReference type="ARBA" id="ARBA00023136"/>
    </source>
</evidence>
<evidence type="ECO:0000256" key="11">
    <source>
        <dbReference type="SAM" id="Phobius"/>
    </source>
</evidence>
<keyword evidence="8 9" id="KW-0472">Membrane</keyword>
<evidence type="ECO:0000256" key="4">
    <source>
        <dbReference type="ARBA" id="ARBA00022692"/>
    </source>
</evidence>
<keyword evidence="4 9" id="KW-0812">Transmembrane</keyword>
<dbReference type="PANTHER" id="PTHR45624:SF12">
    <property type="entry name" value="MITOCHONDRIAL ORNITHINE TRANSPORTER 1"/>
    <property type="match status" value="1"/>
</dbReference>
<keyword evidence="13" id="KW-1185">Reference proteome</keyword>
<dbReference type="InterPro" id="IPR023395">
    <property type="entry name" value="MCP_dom_sf"/>
</dbReference>
<evidence type="ECO:0000256" key="3">
    <source>
        <dbReference type="ARBA" id="ARBA00022448"/>
    </source>
</evidence>
<dbReference type="PROSITE" id="PS50920">
    <property type="entry name" value="SOLCAR"/>
    <property type="match status" value="3"/>
</dbReference>
<dbReference type="OrthoDB" id="14252at2759"/>
<comment type="subcellular location">
    <subcellularLocation>
        <location evidence="1">Mitochondrion membrane</location>
        <topology evidence="1">Multi-pass membrane protein</topology>
    </subcellularLocation>
</comment>
<dbReference type="Proteomes" id="UP000785679">
    <property type="component" value="Unassembled WGS sequence"/>
</dbReference>
<dbReference type="GO" id="GO:1990575">
    <property type="term" value="P:mitochondrial L-ornithine transmembrane transport"/>
    <property type="evidence" value="ECO:0007669"/>
    <property type="project" value="TreeGrafter"/>
</dbReference>
<dbReference type="EMBL" id="RRYP01003702">
    <property type="protein sequence ID" value="TNV83563.1"/>
    <property type="molecule type" value="Genomic_DNA"/>
</dbReference>
<evidence type="ECO:0000256" key="1">
    <source>
        <dbReference type="ARBA" id="ARBA00004225"/>
    </source>
</evidence>
<comment type="similarity">
    <text evidence="2 10">Belongs to the mitochondrial carrier (TC 2.A.29) family.</text>
</comment>
<keyword evidence="7" id="KW-0496">Mitochondrion</keyword>
<evidence type="ECO:0008006" key="14">
    <source>
        <dbReference type="Google" id="ProtNLM"/>
    </source>
</evidence>
<keyword evidence="3 10" id="KW-0813">Transport</keyword>
<evidence type="ECO:0000256" key="7">
    <source>
        <dbReference type="ARBA" id="ARBA00023128"/>
    </source>
</evidence>
<name>A0A8J8NYH1_HALGN</name>
<dbReference type="AlphaFoldDB" id="A0A8J8NYH1"/>
<dbReference type="GO" id="GO:0031966">
    <property type="term" value="C:mitochondrial membrane"/>
    <property type="evidence" value="ECO:0007669"/>
    <property type="project" value="UniProtKB-SubCell"/>
</dbReference>